<reference evidence="1 2" key="1">
    <citation type="submission" date="2014-02" db="EMBL/GenBank/DDBJ databases">
        <title>The small core and large imbalanced accessory genome model reveals a collaborative survival strategy of Sorangium cellulosum strains in nature.</title>
        <authorList>
            <person name="Han K."/>
            <person name="Peng R."/>
            <person name="Blom J."/>
            <person name="Li Y.-Z."/>
        </authorList>
    </citation>
    <scope>NUCLEOTIDE SEQUENCE [LARGE SCALE GENOMIC DNA]</scope>
    <source>
        <strain evidence="1 2">So0157-25</strain>
    </source>
</reference>
<gene>
    <name evidence="1" type="ORF">BE08_15730</name>
</gene>
<protein>
    <submittedName>
        <fullName evidence="1">Uncharacterized protein</fullName>
    </submittedName>
</protein>
<proteinExistence type="predicted"/>
<accession>A0A150PMK2</accession>
<evidence type="ECO:0000313" key="2">
    <source>
        <dbReference type="Proteomes" id="UP000075420"/>
    </source>
</evidence>
<dbReference type="EMBL" id="JELY01001098">
    <property type="protein sequence ID" value="KYF56915.1"/>
    <property type="molecule type" value="Genomic_DNA"/>
</dbReference>
<evidence type="ECO:0000313" key="1">
    <source>
        <dbReference type="EMBL" id="KYF56915.1"/>
    </source>
</evidence>
<dbReference type="Proteomes" id="UP000075420">
    <property type="component" value="Unassembled WGS sequence"/>
</dbReference>
<sequence>MIPALERDDLSSQRRIEPFARIAISERDRRIVALARRKLGGTRFDFGDAVRALREAVEELIPAGRIFVLGAAELTPVVGSLVSGVGITAGAEGVVLVRMEHGGRRATLGRFSP</sequence>
<dbReference type="AlphaFoldDB" id="A0A150PMK2"/>
<organism evidence="1 2">
    <name type="scientific">Sorangium cellulosum</name>
    <name type="common">Polyangium cellulosum</name>
    <dbReference type="NCBI Taxonomy" id="56"/>
    <lineage>
        <taxon>Bacteria</taxon>
        <taxon>Pseudomonadati</taxon>
        <taxon>Myxococcota</taxon>
        <taxon>Polyangia</taxon>
        <taxon>Polyangiales</taxon>
        <taxon>Polyangiaceae</taxon>
        <taxon>Sorangium</taxon>
    </lineage>
</organism>
<comment type="caution">
    <text evidence="1">The sequence shown here is derived from an EMBL/GenBank/DDBJ whole genome shotgun (WGS) entry which is preliminary data.</text>
</comment>
<name>A0A150PMK2_SORCE</name>